<reference evidence="2" key="1">
    <citation type="submission" date="2020-11" db="EMBL/GenBank/DDBJ databases">
        <authorList>
            <consortium name="DOE Joint Genome Institute"/>
            <person name="Ahrendt S."/>
            <person name="Riley R."/>
            <person name="Andreopoulos W."/>
            <person name="LaButti K."/>
            <person name="Pangilinan J."/>
            <person name="Ruiz-duenas F.J."/>
            <person name="Barrasa J.M."/>
            <person name="Sanchez-Garcia M."/>
            <person name="Camarero S."/>
            <person name="Miyauchi S."/>
            <person name="Serrano A."/>
            <person name="Linde D."/>
            <person name="Babiker R."/>
            <person name="Drula E."/>
            <person name="Ayuso-Fernandez I."/>
            <person name="Pacheco R."/>
            <person name="Padilla G."/>
            <person name="Ferreira P."/>
            <person name="Barriuso J."/>
            <person name="Kellner H."/>
            <person name="Castanera R."/>
            <person name="Alfaro M."/>
            <person name="Ramirez L."/>
            <person name="Pisabarro A.G."/>
            <person name="Kuo A."/>
            <person name="Tritt A."/>
            <person name="Lipzen A."/>
            <person name="He G."/>
            <person name="Yan M."/>
            <person name="Ng V."/>
            <person name="Cullen D."/>
            <person name="Martin F."/>
            <person name="Rosso M.-N."/>
            <person name="Henrissat B."/>
            <person name="Hibbett D."/>
            <person name="Martinez A.T."/>
            <person name="Grigoriev I.V."/>
        </authorList>
    </citation>
    <scope>NUCLEOTIDE SEQUENCE</scope>
    <source>
        <strain evidence="2">AH 44721</strain>
    </source>
</reference>
<name>A0A9P5NTW7_GYMJU</name>
<keyword evidence="3" id="KW-1185">Reference proteome</keyword>
<dbReference type="Proteomes" id="UP000724874">
    <property type="component" value="Unassembled WGS sequence"/>
</dbReference>
<proteinExistence type="predicted"/>
<evidence type="ECO:0000256" key="1">
    <source>
        <dbReference type="SAM" id="MobiDB-lite"/>
    </source>
</evidence>
<dbReference type="AlphaFoldDB" id="A0A9P5NTW7"/>
<comment type="caution">
    <text evidence="2">The sequence shown here is derived from an EMBL/GenBank/DDBJ whole genome shotgun (WGS) entry which is preliminary data.</text>
</comment>
<evidence type="ECO:0000313" key="2">
    <source>
        <dbReference type="EMBL" id="KAF8903708.1"/>
    </source>
</evidence>
<feature type="non-terminal residue" evidence="2">
    <location>
        <position position="1"/>
    </location>
</feature>
<accession>A0A9P5NTW7</accession>
<feature type="region of interest" description="Disordered" evidence="1">
    <location>
        <begin position="27"/>
        <end position="47"/>
    </location>
</feature>
<sequence>MTGCMALKRRERNFQHERTCVPTSLERSKPLLFKNPPSKQSSFKRSAPKTPIVNKLIQEIPAIRQVKTKQVNREQLLTSSVSRRPGTLPVTLFLSLLRSDRNNQNQM</sequence>
<evidence type="ECO:0000313" key="3">
    <source>
        <dbReference type="Proteomes" id="UP000724874"/>
    </source>
</evidence>
<gene>
    <name evidence="2" type="ORF">CPB84DRAFT_1773970</name>
</gene>
<organism evidence="2 3">
    <name type="scientific">Gymnopilus junonius</name>
    <name type="common">Spectacular rustgill mushroom</name>
    <name type="synonym">Gymnopilus spectabilis subsp. junonius</name>
    <dbReference type="NCBI Taxonomy" id="109634"/>
    <lineage>
        <taxon>Eukaryota</taxon>
        <taxon>Fungi</taxon>
        <taxon>Dikarya</taxon>
        <taxon>Basidiomycota</taxon>
        <taxon>Agaricomycotina</taxon>
        <taxon>Agaricomycetes</taxon>
        <taxon>Agaricomycetidae</taxon>
        <taxon>Agaricales</taxon>
        <taxon>Agaricineae</taxon>
        <taxon>Hymenogastraceae</taxon>
        <taxon>Gymnopilus</taxon>
    </lineage>
</organism>
<dbReference type="EMBL" id="JADNYJ010000029">
    <property type="protein sequence ID" value="KAF8903708.1"/>
    <property type="molecule type" value="Genomic_DNA"/>
</dbReference>
<protein>
    <submittedName>
        <fullName evidence="2">Uncharacterized protein</fullName>
    </submittedName>
</protein>